<dbReference type="Gene3D" id="3.30.1330.40">
    <property type="entry name" value="RutC-like"/>
    <property type="match status" value="1"/>
</dbReference>
<accession>A0A9W6SP44</accession>
<evidence type="ECO:0000313" key="1">
    <source>
        <dbReference type="EMBL" id="GLZ80429.1"/>
    </source>
</evidence>
<evidence type="ECO:0000313" key="2">
    <source>
        <dbReference type="Proteomes" id="UP001165079"/>
    </source>
</evidence>
<sequence length="131" mass="13962">MALRIENPTTLHDPRPFGYSHIAHVSGDLVLIAGQYASDAEGHPVEGDFAAQVELAFANLGKALEAAGLGYEHVAQLRTFIVDHDVSPLEVLGRKIGEIWGDTPPVQTLLGVAKLALPGMLFEVDATAVRP</sequence>
<organism evidence="1 2">
    <name type="scientific">Actinorhabdospora filicis</name>
    <dbReference type="NCBI Taxonomy" id="1785913"/>
    <lineage>
        <taxon>Bacteria</taxon>
        <taxon>Bacillati</taxon>
        <taxon>Actinomycetota</taxon>
        <taxon>Actinomycetes</taxon>
        <taxon>Micromonosporales</taxon>
        <taxon>Micromonosporaceae</taxon>
        <taxon>Actinorhabdospora</taxon>
    </lineage>
</organism>
<name>A0A9W6SP44_9ACTN</name>
<reference evidence="1" key="1">
    <citation type="submission" date="2023-03" db="EMBL/GenBank/DDBJ databases">
        <title>Actinorhabdospora filicis NBRC 111898.</title>
        <authorList>
            <person name="Ichikawa N."/>
            <person name="Sato H."/>
            <person name="Tonouchi N."/>
        </authorList>
    </citation>
    <scope>NUCLEOTIDE SEQUENCE</scope>
    <source>
        <strain evidence="1">NBRC 111898</strain>
    </source>
</reference>
<dbReference type="SUPFAM" id="SSF55298">
    <property type="entry name" value="YjgF-like"/>
    <property type="match status" value="1"/>
</dbReference>
<keyword evidence="2" id="KW-1185">Reference proteome</keyword>
<dbReference type="AlphaFoldDB" id="A0A9W6SP44"/>
<dbReference type="Pfam" id="PF01042">
    <property type="entry name" value="Ribonuc_L-PSP"/>
    <property type="match status" value="1"/>
</dbReference>
<protein>
    <submittedName>
        <fullName evidence="1">Enamine deaminase RidA</fullName>
    </submittedName>
</protein>
<dbReference type="EMBL" id="BSTX01000004">
    <property type="protein sequence ID" value="GLZ80429.1"/>
    <property type="molecule type" value="Genomic_DNA"/>
</dbReference>
<comment type="caution">
    <text evidence="1">The sequence shown here is derived from an EMBL/GenBank/DDBJ whole genome shotgun (WGS) entry which is preliminary data.</text>
</comment>
<dbReference type="PANTHER" id="PTHR43857">
    <property type="entry name" value="BLR7761 PROTEIN"/>
    <property type="match status" value="1"/>
</dbReference>
<dbReference type="CDD" id="cd00448">
    <property type="entry name" value="YjgF_YER057c_UK114_family"/>
    <property type="match status" value="1"/>
</dbReference>
<proteinExistence type="predicted"/>
<gene>
    <name evidence="1" type="ORF">Afil01_52360</name>
</gene>
<dbReference type="InterPro" id="IPR006175">
    <property type="entry name" value="YjgF/YER057c/UK114"/>
</dbReference>
<dbReference type="Proteomes" id="UP001165079">
    <property type="component" value="Unassembled WGS sequence"/>
</dbReference>
<dbReference type="PANTHER" id="PTHR43857:SF1">
    <property type="entry name" value="YJGH FAMILY PROTEIN"/>
    <property type="match status" value="1"/>
</dbReference>
<dbReference type="InterPro" id="IPR035959">
    <property type="entry name" value="RutC-like_sf"/>
</dbReference>
<dbReference type="RefSeq" id="WP_285665595.1">
    <property type="nucleotide sequence ID" value="NZ_BSTX01000004.1"/>
</dbReference>